<feature type="domain" description="Glucose-methanol-choline oxidoreductase N-terminal" evidence="7">
    <location>
        <begin position="257"/>
        <end position="271"/>
    </location>
</feature>
<keyword evidence="3 5" id="KW-0285">Flavoprotein</keyword>
<accession>A0ABW6SCF5</accession>
<comment type="cofactor">
    <cofactor evidence="1">
        <name>FAD</name>
        <dbReference type="ChEBI" id="CHEBI:57692"/>
    </cofactor>
</comment>
<keyword evidence="9" id="KW-1185">Reference proteome</keyword>
<dbReference type="PANTHER" id="PTHR11552">
    <property type="entry name" value="GLUCOSE-METHANOL-CHOLINE GMC OXIDOREDUCTASE"/>
    <property type="match status" value="1"/>
</dbReference>
<evidence type="ECO:0000256" key="1">
    <source>
        <dbReference type="ARBA" id="ARBA00001974"/>
    </source>
</evidence>
<evidence type="ECO:0000259" key="7">
    <source>
        <dbReference type="PROSITE" id="PS00624"/>
    </source>
</evidence>
<dbReference type="InterPro" id="IPR036188">
    <property type="entry name" value="FAD/NAD-bd_sf"/>
</dbReference>
<dbReference type="InterPro" id="IPR007867">
    <property type="entry name" value="GMC_OxRtase_C"/>
</dbReference>
<evidence type="ECO:0000256" key="3">
    <source>
        <dbReference type="ARBA" id="ARBA00022630"/>
    </source>
</evidence>
<dbReference type="PANTHER" id="PTHR11552:SF147">
    <property type="entry name" value="CHOLINE DEHYDROGENASE, MITOCHONDRIAL"/>
    <property type="match status" value="1"/>
</dbReference>
<evidence type="ECO:0000313" key="8">
    <source>
        <dbReference type="EMBL" id="MFF3573912.1"/>
    </source>
</evidence>
<comment type="caution">
    <text evidence="8">The sequence shown here is derived from an EMBL/GenBank/DDBJ whole genome shotgun (WGS) entry which is preliminary data.</text>
</comment>
<evidence type="ECO:0000313" key="9">
    <source>
        <dbReference type="Proteomes" id="UP001601992"/>
    </source>
</evidence>
<reference evidence="8 9" key="1">
    <citation type="submission" date="2024-10" db="EMBL/GenBank/DDBJ databases">
        <title>The Natural Products Discovery Center: Release of the First 8490 Sequenced Strains for Exploring Actinobacteria Biosynthetic Diversity.</title>
        <authorList>
            <person name="Kalkreuter E."/>
            <person name="Kautsar S.A."/>
            <person name="Yang D."/>
            <person name="Bader C.D."/>
            <person name="Teijaro C.N."/>
            <person name="Fluegel L."/>
            <person name="Davis C.M."/>
            <person name="Simpson J.R."/>
            <person name="Lauterbach L."/>
            <person name="Steele A.D."/>
            <person name="Gui C."/>
            <person name="Meng S."/>
            <person name="Li G."/>
            <person name="Viehrig K."/>
            <person name="Ye F."/>
            <person name="Su P."/>
            <person name="Kiefer A.F."/>
            <person name="Nichols A."/>
            <person name="Cepeda A.J."/>
            <person name="Yan W."/>
            <person name="Fan B."/>
            <person name="Jiang Y."/>
            <person name="Adhikari A."/>
            <person name="Zheng C.-J."/>
            <person name="Schuster L."/>
            <person name="Cowan T.M."/>
            <person name="Smanski M.J."/>
            <person name="Chevrette M.G."/>
            <person name="De Carvalho L.P.S."/>
            <person name="Shen B."/>
        </authorList>
    </citation>
    <scope>NUCLEOTIDE SEQUENCE [LARGE SCALE GENOMIC DNA]</scope>
    <source>
        <strain evidence="8 9">NPDC002593</strain>
    </source>
</reference>
<proteinExistence type="inferred from homology"/>
<dbReference type="PIRSF" id="PIRSF000137">
    <property type="entry name" value="Alcohol_oxidase"/>
    <property type="match status" value="1"/>
</dbReference>
<dbReference type="InterPro" id="IPR012132">
    <property type="entry name" value="GMC_OxRdtase"/>
</dbReference>
<evidence type="ECO:0000259" key="6">
    <source>
        <dbReference type="PROSITE" id="PS00623"/>
    </source>
</evidence>
<dbReference type="RefSeq" id="WP_387406639.1">
    <property type="nucleotide sequence ID" value="NZ_JBIAQY010000022.1"/>
</dbReference>
<dbReference type="SUPFAM" id="SSF51905">
    <property type="entry name" value="FAD/NAD(P)-binding domain"/>
    <property type="match status" value="1"/>
</dbReference>
<dbReference type="PROSITE" id="PS00624">
    <property type="entry name" value="GMC_OXRED_2"/>
    <property type="match status" value="1"/>
</dbReference>
<sequence>MTSFRRDRAFDYVIVGAGSAGSVLAARLTEDPDISVLLLEAGPPDDAPELDVPVRAPSFLDGRYDWAFRSESEPGLGGRVITLNHGRVLGGSSSINSMVYLRGAATDYDEWAAAGASGWSYREVLPYFRRSEDNDRGPDTYHGTGGPLAVSDGRSRHPLSAAFLAAAQQAGYPLNPDLNGATQEGVGYAQVTQRLGRRWSAARGYLHPNLCRRNLTVTTETHVLELLFDGNRAVGVRAAQSGRVTDYYAEEIVVSAGAYGSPRLLMLSGIGPAAHLETLGISVRQDLPVGLNLQDHLRVGMCFESTVPGLESSLTPPAFAEFEQSGRGPVSSNVGETSGFIRSSASLPQPDWQVNGVPARIGGMIGIAGEGVSLVGWPSKPTSTGSVCLRSADPAAPPRIVHNYLMTAHDRRVTCDGLRRMREISEQSAFREVTTGRQFHGPESWTDDAILRFARATATTTHHPCGTCAIGGVVDPELQVYGIERLRVADASVLPSITRSNTNAVVVMIGEKAADLIRSEHPPIAAPQREAGMEAR</sequence>
<gene>
    <name evidence="8" type="ORF">ACFYXQ_39800</name>
</gene>
<dbReference type="EMBL" id="JBIAQY010000022">
    <property type="protein sequence ID" value="MFF3573912.1"/>
    <property type="molecule type" value="Genomic_DNA"/>
</dbReference>
<dbReference type="Gene3D" id="3.30.410.40">
    <property type="match status" value="1"/>
</dbReference>
<protein>
    <submittedName>
        <fullName evidence="8">GMC family oxidoreductase</fullName>
    </submittedName>
</protein>
<dbReference type="InterPro" id="IPR000172">
    <property type="entry name" value="GMC_OxRdtase_N"/>
</dbReference>
<evidence type="ECO:0000256" key="2">
    <source>
        <dbReference type="ARBA" id="ARBA00010790"/>
    </source>
</evidence>
<keyword evidence="4 5" id="KW-0274">FAD</keyword>
<feature type="domain" description="Glucose-methanol-choline oxidoreductase N-terminal" evidence="6">
    <location>
        <begin position="86"/>
        <end position="109"/>
    </location>
</feature>
<organism evidence="8 9">
    <name type="scientific">Nocardia jiangxiensis</name>
    <dbReference type="NCBI Taxonomy" id="282685"/>
    <lineage>
        <taxon>Bacteria</taxon>
        <taxon>Bacillati</taxon>
        <taxon>Actinomycetota</taxon>
        <taxon>Actinomycetes</taxon>
        <taxon>Mycobacteriales</taxon>
        <taxon>Nocardiaceae</taxon>
        <taxon>Nocardia</taxon>
    </lineage>
</organism>
<evidence type="ECO:0000256" key="4">
    <source>
        <dbReference type="ARBA" id="ARBA00022827"/>
    </source>
</evidence>
<dbReference type="Gene3D" id="3.50.50.60">
    <property type="entry name" value="FAD/NAD(P)-binding domain"/>
    <property type="match status" value="1"/>
</dbReference>
<dbReference type="SUPFAM" id="SSF54373">
    <property type="entry name" value="FAD-linked reductases, C-terminal domain"/>
    <property type="match status" value="1"/>
</dbReference>
<dbReference type="Proteomes" id="UP001601992">
    <property type="component" value="Unassembled WGS sequence"/>
</dbReference>
<name>A0ABW6SCF5_9NOCA</name>
<dbReference type="Pfam" id="PF00732">
    <property type="entry name" value="GMC_oxred_N"/>
    <property type="match status" value="1"/>
</dbReference>
<evidence type="ECO:0000256" key="5">
    <source>
        <dbReference type="RuleBase" id="RU003968"/>
    </source>
</evidence>
<dbReference type="Pfam" id="PF05199">
    <property type="entry name" value="GMC_oxred_C"/>
    <property type="match status" value="1"/>
</dbReference>
<dbReference type="PROSITE" id="PS00623">
    <property type="entry name" value="GMC_OXRED_1"/>
    <property type="match status" value="1"/>
</dbReference>
<comment type="similarity">
    <text evidence="2 5">Belongs to the GMC oxidoreductase family.</text>
</comment>